<dbReference type="Proteomes" id="UP000239576">
    <property type="component" value="Unassembled WGS sequence"/>
</dbReference>
<proteinExistence type="predicted"/>
<reference evidence="2" key="1">
    <citation type="submission" date="2018-02" db="EMBL/GenBank/DDBJ databases">
        <authorList>
            <person name="Moore K."/>
            <person name="Momper L."/>
        </authorList>
    </citation>
    <scope>NUCLEOTIDE SEQUENCE [LARGE SCALE GENOMIC DNA]</scope>
    <source>
        <strain evidence="2">ULC18</strain>
    </source>
</reference>
<dbReference type="EMBL" id="PVWK01000058">
    <property type="protein sequence ID" value="PSB29790.1"/>
    <property type="molecule type" value="Genomic_DNA"/>
</dbReference>
<dbReference type="OrthoDB" id="9821905at2"/>
<organism evidence="1 2">
    <name type="scientific">Stenomitos frigidus ULC18</name>
    <dbReference type="NCBI Taxonomy" id="2107698"/>
    <lineage>
        <taxon>Bacteria</taxon>
        <taxon>Bacillati</taxon>
        <taxon>Cyanobacteriota</taxon>
        <taxon>Cyanophyceae</taxon>
        <taxon>Leptolyngbyales</taxon>
        <taxon>Leptolyngbyaceae</taxon>
        <taxon>Stenomitos</taxon>
    </lineage>
</organism>
<sequence length="428" mass="49530">MSGYSYRDFQCDTEVLYTHLLNHRKIEQPYQLLERLHNLFVEGQDYDKPEVLVALNRIVFSKWADQEFNAILNRCCHILMNYWWSHLGCESPAVDLVELFQASPYTSASFVATRRLRELVKLFVQSNQYLELRQRVEAAELAPQTPQTDDERSQPIKDLVPRYPYLYPHCLMNWDSSDLGHQVISQLQVKKEQQFEQDLHRYTTHLLRPKAPPTKTAPEISNPTLLSNQQLETSIRRFAGKAEGSKTYQELAKQFVSSSRQAPSYRVVKRQMYDYLTASITYSDCRDYGKHHFNRWLTNQLEATLPQNDTLRPNGGLLVQTCGQLIDCLVANPKQQPNNHGVFVDLTTNLGATFTIGLLLKIVLLCRETKANLDAVKAYLAKRFAVVLKHYETKVRGEMSWLVECLENLMIAFGIHFGQADYSWVNLM</sequence>
<dbReference type="AlphaFoldDB" id="A0A2T1EAN7"/>
<name>A0A2T1EAN7_9CYAN</name>
<evidence type="ECO:0000313" key="2">
    <source>
        <dbReference type="Proteomes" id="UP000239576"/>
    </source>
</evidence>
<keyword evidence="2" id="KW-1185">Reference proteome</keyword>
<protein>
    <submittedName>
        <fullName evidence="1">Uncharacterized protein</fullName>
    </submittedName>
</protein>
<dbReference type="RefSeq" id="WP_106256262.1">
    <property type="nucleotide sequence ID" value="NZ_CAWNSW010000042.1"/>
</dbReference>
<reference evidence="1 2" key="2">
    <citation type="submission" date="2018-03" db="EMBL/GenBank/DDBJ databases">
        <title>The ancient ancestry and fast evolution of plastids.</title>
        <authorList>
            <person name="Moore K.R."/>
            <person name="Magnabosco C."/>
            <person name="Momper L."/>
            <person name="Gold D.A."/>
            <person name="Bosak T."/>
            <person name="Fournier G.P."/>
        </authorList>
    </citation>
    <scope>NUCLEOTIDE SEQUENCE [LARGE SCALE GENOMIC DNA]</scope>
    <source>
        <strain evidence="1 2">ULC18</strain>
    </source>
</reference>
<accession>A0A2T1EAN7</accession>
<gene>
    <name evidence="1" type="ORF">C7B82_10560</name>
</gene>
<comment type="caution">
    <text evidence="1">The sequence shown here is derived from an EMBL/GenBank/DDBJ whole genome shotgun (WGS) entry which is preliminary data.</text>
</comment>
<evidence type="ECO:0000313" key="1">
    <source>
        <dbReference type="EMBL" id="PSB29790.1"/>
    </source>
</evidence>